<reference evidence="2" key="2">
    <citation type="submission" date="2023-04" db="EMBL/GenBank/DDBJ databases">
        <authorList>
            <person name="Bu L."/>
            <person name="Lu L."/>
            <person name="Laidemitt M.R."/>
            <person name="Zhang S.M."/>
            <person name="Mutuku M."/>
            <person name="Mkoji G."/>
            <person name="Steinauer M."/>
            <person name="Loker E.S."/>
        </authorList>
    </citation>
    <scope>NUCLEOTIDE SEQUENCE</scope>
    <source>
        <strain evidence="2">KasaAsao</strain>
        <tissue evidence="2">Whole Snail</tissue>
    </source>
</reference>
<protein>
    <submittedName>
        <fullName evidence="2">Uncharacterized protein</fullName>
    </submittedName>
</protein>
<evidence type="ECO:0000313" key="2">
    <source>
        <dbReference type="EMBL" id="KAK0060870.1"/>
    </source>
</evidence>
<feature type="compositionally biased region" description="Basic residues" evidence="1">
    <location>
        <begin position="34"/>
        <end position="48"/>
    </location>
</feature>
<reference evidence="2" key="1">
    <citation type="journal article" date="2023" name="PLoS Negl. Trop. Dis.">
        <title>A genome sequence for Biomphalaria pfeifferi, the major vector snail for the human-infecting parasite Schistosoma mansoni.</title>
        <authorList>
            <person name="Bu L."/>
            <person name="Lu L."/>
            <person name="Laidemitt M.R."/>
            <person name="Zhang S.M."/>
            <person name="Mutuku M."/>
            <person name="Mkoji G."/>
            <person name="Steinauer M."/>
            <person name="Loker E.S."/>
        </authorList>
    </citation>
    <scope>NUCLEOTIDE SEQUENCE</scope>
    <source>
        <strain evidence="2">KasaAsao</strain>
    </source>
</reference>
<feature type="region of interest" description="Disordered" evidence="1">
    <location>
        <begin position="1"/>
        <end position="356"/>
    </location>
</feature>
<comment type="caution">
    <text evidence="2">The sequence shown here is derived from an EMBL/GenBank/DDBJ whole genome shotgun (WGS) entry which is preliminary data.</text>
</comment>
<dbReference type="EMBL" id="JASAOG010000033">
    <property type="protein sequence ID" value="KAK0060870.1"/>
    <property type="molecule type" value="Genomic_DNA"/>
</dbReference>
<sequence>MPDSLCQKNKKRSGERSQDAGLTVSEEEKEVRRAIPRCRTHCVRRTKRGQASDPKMPDSLCQKNKKRSGERSQDAGLTVSEEQKEVRPAIPRCRTHCVRRRKRGQASDPKMPDSLCQKNKKRSGERSQDAGLTVSEEQKEVRPAIPRCRTHCVRRTKRGQASDPKMPDSLCKKKKKRSGQRSQDAGLTVSEEQKEVRRAIPRCRTHCVRRRKRGQASDPKMPDSLCQKNKKRSGERSQDAGLTVSEEQKEVRRAIPRCRTHCVRRTKRGQASDPKMPDSLCKGKKKGQASDPKMPDSLCKKNKKGQASDPKMPDSLCKKKKKKEVRRAIPRCRTHCVRRRKRKRSGERSQDAGLTV</sequence>
<keyword evidence="3" id="KW-1185">Reference proteome</keyword>
<feature type="compositionally biased region" description="Basic residues" evidence="1">
    <location>
        <begin position="93"/>
        <end position="104"/>
    </location>
</feature>
<feature type="compositionally biased region" description="Basic residues" evidence="1">
    <location>
        <begin position="199"/>
        <end position="214"/>
    </location>
</feature>
<dbReference type="AlphaFoldDB" id="A0AAD8BW22"/>
<feature type="compositionally biased region" description="Basic residues" evidence="1">
    <location>
        <begin position="318"/>
        <end position="345"/>
    </location>
</feature>
<proteinExistence type="predicted"/>
<name>A0AAD8BW22_BIOPF</name>
<feature type="compositionally biased region" description="Basic residues" evidence="1">
    <location>
        <begin position="254"/>
        <end position="268"/>
    </location>
</feature>
<organism evidence="2 3">
    <name type="scientific">Biomphalaria pfeifferi</name>
    <name type="common">Bloodfluke planorb</name>
    <name type="synonym">Freshwater snail</name>
    <dbReference type="NCBI Taxonomy" id="112525"/>
    <lineage>
        <taxon>Eukaryota</taxon>
        <taxon>Metazoa</taxon>
        <taxon>Spiralia</taxon>
        <taxon>Lophotrochozoa</taxon>
        <taxon>Mollusca</taxon>
        <taxon>Gastropoda</taxon>
        <taxon>Heterobranchia</taxon>
        <taxon>Euthyneura</taxon>
        <taxon>Panpulmonata</taxon>
        <taxon>Hygrophila</taxon>
        <taxon>Lymnaeoidea</taxon>
        <taxon>Planorbidae</taxon>
        <taxon>Biomphalaria</taxon>
    </lineage>
</organism>
<dbReference type="Proteomes" id="UP001233172">
    <property type="component" value="Unassembled WGS sequence"/>
</dbReference>
<feature type="compositionally biased region" description="Basic residues" evidence="1">
    <location>
        <begin position="148"/>
        <end position="158"/>
    </location>
</feature>
<evidence type="ECO:0000313" key="3">
    <source>
        <dbReference type="Proteomes" id="UP001233172"/>
    </source>
</evidence>
<gene>
    <name evidence="2" type="ORF">Bpfe_009739</name>
</gene>
<accession>A0AAD8BW22</accession>
<evidence type="ECO:0000256" key="1">
    <source>
        <dbReference type="SAM" id="MobiDB-lite"/>
    </source>
</evidence>